<comment type="caution">
    <text evidence="11">The sequence shown here is derived from an EMBL/GenBank/DDBJ whole genome shotgun (WGS) entry which is preliminary data.</text>
</comment>
<feature type="transmembrane region" description="Helical" evidence="10">
    <location>
        <begin position="258"/>
        <end position="278"/>
    </location>
</feature>
<dbReference type="EC" id="2.4.1.-" evidence="10"/>
<dbReference type="InterPro" id="IPR005599">
    <property type="entry name" value="GPI_mannosylTrfase"/>
</dbReference>
<evidence type="ECO:0000256" key="2">
    <source>
        <dbReference type="ARBA" id="ARBA00004922"/>
    </source>
</evidence>
<proteinExistence type="inferred from homology"/>
<feature type="transmembrane region" description="Helical" evidence="10">
    <location>
        <begin position="218"/>
        <end position="246"/>
    </location>
</feature>
<evidence type="ECO:0000256" key="3">
    <source>
        <dbReference type="ARBA" id="ARBA00007063"/>
    </source>
</evidence>
<dbReference type="OrthoDB" id="497541at2759"/>
<name>A0A9K3KGW7_9STRA</name>
<comment type="subcellular location">
    <subcellularLocation>
        <location evidence="1 10">Endoplasmic reticulum membrane</location>
        <topology evidence="1 10">Multi-pass membrane protein</topology>
    </subcellularLocation>
</comment>
<dbReference type="Proteomes" id="UP000693970">
    <property type="component" value="Unassembled WGS sequence"/>
</dbReference>
<organism evidence="11 12">
    <name type="scientific">Nitzschia inconspicua</name>
    <dbReference type="NCBI Taxonomy" id="303405"/>
    <lineage>
        <taxon>Eukaryota</taxon>
        <taxon>Sar</taxon>
        <taxon>Stramenopiles</taxon>
        <taxon>Ochrophyta</taxon>
        <taxon>Bacillariophyta</taxon>
        <taxon>Bacillariophyceae</taxon>
        <taxon>Bacillariophycidae</taxon>
        <taxon>Bacillariales</taxon>
        <taxon>Bacillariaceae</taxon>
        <taxon>Nitzschia</taxon>
    </lineage>
</organism>
<evidence type="ECO:0000256" key="5">
    <source>
        <dbReference type="ARBA" id="ARBA00022679"/>
    </source>
</evidence>
<dbReference type="Pfam" id="PF03901">
    <property type="entry name" value="Glyco_transf_22"/>
    <property type="match status" value="1"/>
</dbReference>
<keyword evidence="4 10" id="KW-0328">Glycosyltransferase</keyword>
<keyword evidence="9 10" id="KW-0472">Membrane</keyword>
<feature type="transmembrane region" description="Helical" evidence="10">
    <location>
        <begin position="369"/>
        <end position="388"/>
    </location>
</feature>
<evidence type="ECO:0000313" key="12">
    <source>
        <dbReference type="Proteomes" id="UP000693970"/>
    </source>
</evidence>
<keyword evidence="12" id="KW-1185">Reference proteome</keyword>
<keyword evidence="8 10" id="KW-1133">Transmembrane helix</keyword>
<dbReference type="GO" id="GO:0006487">
    <property type="term" value="P:protein N-linked glycosylation"/>
    <property type="evidence" value="ECO:0007669"/>
    <property type="project" value="TreeGrafter"/>
</dbReference>
<protein>
    <recommendedName>
        <fullName evidence="10">Mannosyltransferase</fullName>
        <ecNumber evidence="10">2.4.1.-</ecNumber>
    </recommendedName>
</protein>
<evidence type="ECO:0000256" key="1">
    <source>
        <dbReference type="ARBA" id="ARBA00004477"/>
    </source>
</evidence>
<feature type="transmembrane region" description="Helical" evidence="10">
    <location>
        <begin position="192"/>
        <end position="211"/>
    </location>
</feature>
<evidence type="ECO:0000256" key="9">
    <source>
        <dbReference type="ARBA" id="ARBA00023136"/>
    </source>
</evidence>
<dbReference type="EMBL" id="JAGRRH010000024">
    <property type="protein sequence ID" value="KAG7343131.1"/>
    <property type="molecule type" value="Genomic_DNA"/>
</dbReference>
<feature type="transmembrane region" description="Helical" evidence="10">
    <location>
        <begin position="318"/>
        <end position="339"/>
    </location>
</feature>
<evidence type="ECO:0000256" key="7">
    <source>
        <dbReference type="ARBA" id="ARBA00022824"/>
    </source>
</evidence>
<gene>
    <name evidence="11" type="ORF">IV203_021076</name>
</gene>
<comment type="similarity">
    <text evidence="3 10">Belongs to the glycosyltransferase 22 family.</text>
</comment>
<comment type="pathway">
    <text evidence="2">Protein modification; protein glycosylation.</text>
</comment>
<accession>A0A9K3KGW7</accession>
<reference evidence="11" key="1">
    <citation type="journal article" date="2021" name="Sci. Rep.">
        <title>Diploid genomic architecture of Nitzschia inconspicua, an elite biomass production diatom.</title>
        <authorList>
            <person name="Oliver A."/>
            <person name="Podell S."/>
            <person name="Pinowska A."/>
            <person name="Traller J.C."/>
            <person name="Smith S.R."/>
            <person name="McClure R."/>
            <person name="Beliaev A."/>
            <person name="Bohutskyi P."/>
            <person name="Hill E.A."/>
            <person name="Rabines A."/>
            <person name="Zheng H."/>
            <person name="Allen L.Z."/>
            <person name="Kuo A."/>
            <person name="Grigoriev I.V."/>
            <person name="Allen A.E."/>
            <person name="Hazlebeck D."/>
            <person name="Allen E.E."/>
        </authorList>
    </citation>
    <scope>NUCLEOTIDE SEQUENCE</scope>
    <source>
        <strain evidence="11">Hildebrandi</strain>
    </source>
</reference>
<keyword evidence="5" id="KW-0808">Transferase</keyword>
<feature type="transmembrane region" description="Helical" evidence="10">
    <location>
        <begin position="408"/>
        <end position="426"/>
    </location>
</feature>
<evidence type="ECO:0000256" key="6">
    <source>
        <dbReference type="ARBA" id="ARBA00022692"/>
    </source>
</evidence>
<feature type="transmembrane region" description="Helical" evidence="10">
    <location>
        <begin position="22"/>
        <end position="40"/>
    </location>
</feature>
<keyword evidence="6 10" id="KW-0812">Transmembrane</keyword>
<reference evidence="11" key="2">
    <citation type="submission" date="2021-04" db="EMBL/GenBank/DDBJ databases">
        <authorList>
            <person name="Podell S."/>
        </authorList>
    </citation>
    <scope>NUCLEOTIDE SEQUENCE</scope>
    <source>
        <strain evidence="11">Hildebrandi</strain>
    </source>
</reference>
<evidence type="ECO:0000313" key="11">
    <source>
        <dbReference type="EMBL" id="KAG7343131.1"/>
    </source>
</evidence>
<evidence type="ECO:0000256" key="4">
    <source>
        <dbReference type="ARBA" id="ARBA00022676"/>
    </source>
</evidence>
<dbReference type="PANTHER" id="PTHR22760">
    <property type="entry name" value="GLYCOSYLTRANSFERASE"/>
    <property type="match status" value="1"/>
</dbReference>
<evidence type="ECO:0000256" key="8">
    <source>
        <dbReference type="ARBA" id="ARBA00022989"/>
    </source>
</evidence>
<keyword evidence="7 10" id="KW-0256">Endoplasmic reticulum</keyword>
<evidence type="ECO:0000256" key="10">
    <source>
        <dbReference type="RuleBase" id="RU363075"/>
    </source>
</evidence>
<dbReference type="PANTHER" id="PTHR22760:SF2">
    <property type="entry name" value="ALPHA-1,2-MANNOSYLTRANSFERASE ALG9"/>
    <property type="match status" value="1"/>
</dbReference>
<dbReference type="GO" id="GO:0005789">
    <property type="term" value="C:endoplasmic reticulum membrane"/>
    <property type="evidence" value="ECO:0007669"/>
    <property type="project" value="UniProtKB-SubCell"/>
</dbReference>
<dbReference type="AlphaFoldDB" id="A0A9K3KGW7"/>
<dbReference type="GO" id="GO:0000026">
    <property type="term" value="F:alpha-1,2-mannosyltransferase activity"/>
    <property type="evidence" value="ECO:0007669"/>
    <property type="project" value="TreeGrafter"/>
</dbReference>
<sequence length="606" mass="67165">MPLSSHTSSGTTSSSSSNDVDWQWPFLVASSCLAPLHVAVRISLANRMPIMDCDESFNYWEPLHFLLYSNGYQTWEYSNTFALRTYAYLMPLVGLSKGLETILLSGTDLSWLWPLLTEQPVGGNNKLALFVLLRATLGAWMAWAELSFVRAIAEHAIPSKETKQRRSFLRMVALVTQFLMLTSAGMGHASAALLPSSTLMGLWLFAAGAFLRRQHTHFIVLAVTATLAVGWPFGVALFVPLGLAVLAREYSHPESSMMTLFAKIGVITGIIQGLVMVIDYRHYGRWVSPVWNILVYNTKAGGDELYGIEPLSYYIKNILLNFNYVAVIGLIGTMAAPLLLPSNDLWLLLVPMLTWIVIVAPRPHKEERFLFPIYPAICLGAAILSVYIVQKLTVWRTASAQKNATRTATVFSVILLGVIWGPAVLISSSRIAALMKYYSAPLKLYAELPAFVKDPHDSAIAPISICTCGEWYRFPSSFYIPHKSLSFGFAPSKFGGQLPQPFTSYGSGAKSAALRAFNDKNVPEPGSYTTFQKCDFLVELSTSMDSCTESLEEGYEWQAYLQEPFLNADNTTEINGKRLIGWPGRTFSCSSRLSRKELLPMKATVT</sequence>
<feature type="transmembrane region" description="Helical" evidence="10">
    <location>
        <begin position="167"/>
        <end position="186"/>
    </location>
</feature>